<dbReference type="InterPro" id="IPR036188">
    <property type="entry name" value="FAD/NAD-bd_sf"/>
</dbReference>
<dbReference type="GO" id="GO:0071949">
    <property type="term" value="F:FAD binding"/>
    <property type="evidence" value="ECO:0007669"/>
    <property type="project" value="InterPro"/>
</dbReference>
<dbReference type="Proteomes" id="UP001358417">
    <property type="component" value="Unassembled WGS sequence"/>
</dbReference>
<evidence type="ECO:0000256" key="3">
    <source>
        <dbReference type="ARBA" id="ARBA00023002"/>
    </source>
</evidence>
<dbReference type="GO" id="GO:0044550">
    <property type="term" value="P:secondary metabolite biosynthetic process"/>
    <property type="evidence" value="ECO:0007669"/>
    <property type="project" value="TreeGrafter"/>
</dbReference>
<dbReference type="PANTHER" id="PTHR46720">
    <property type="entry name" value="HYDROXYLASE, PUTATIVE (AFU_ORTHOLOGUE AFUA_3G01460)-RELATED"/>
    <property type="match status" value="1"/>
</dbReference>
<keyword evidence="6" id="KW-1185">Reference proteome</keyword>
<dbReference type="EMBL" id="JAVRRD010000046">
    <property type="protein sequence ID" value="KAK5044588.1"/>
    <property type="molecule type" value="Genomic_DNA"/>
</dbReference>
<gene>
    <name evidence="5" type="ORF">LTR84_010602</name>
</gene>
<accession>A0AAV9MW66</accession>
<dbReference type="GO" id="GO:0016491">
    <property type="term" value="F:oxidoreductase activity"/>
    <property type="evidence" value="ECO:0007669"/>
    <property type="project" value="UniProtKB-KW"/>
</dbReference>
<protein>
    <recommendedName>
        <fullName evidence="4">FAD-binding domain-containing protein</fullName>
    </recommendedName>
</protein>
<comment type="caution">
    <text evidence="5">The sequence shown here is derived from an EMBL/GenBank/DDBJ whole genome shotgun (WGS) entry which is preliminary data.</text>
</comment>
<dbReference type="GeneID" id="89978758"/>
<organism evidence="5 6">
    <name type="scientific">Exophiala bonariae</name>
    <dbReference type="NCBI Taxonomy" id="1690606"/>
    <lineage>
        <taxon>Eukaryota</taxon>
        <taxon>Fungi</taxon>
        <taxon>Dikarya</taxon>
        <taxon>Ascomycota</taxon>
        <taxon>Pezizomycotina</taxon>
        <taxon>Eurotiomycetes</taxon>
        <taxon>Chaetothyriomycetidae</taxon>
        <taxon>Chaetothyriales</taxon>
        <taxon>Herpotrichiellaceae</taxon>
        <taxon>Exophiala</taxon>
    </lineage>
</organism>
<keyword evidence="1" id="KW-0285">Flavoprotein</keyword>
<dbReference type="InterPro" id="IPR002938">
    <property type="entry name" value="FAD-bd"/>
</dbReference>
<proteinExistence type="predicted"/>
<dbReference type="RefSeq" id="XP_064700244.1">
    <property type="nucleotide sequence ID" value="XM_064854137.1"/>
</dbReference>
<name>A0AAV9MW66_9EURO</name>
<evidence type="ECO:0000313" key="6">
    <source>
        <dbReference type="Proteomes" id="UP001358417"/>
    </source>
</evidence>
<sequence length="449" mass="50340">MVSTHDRPRLTVAIVGGGIGGLCTALSLHYHCGSALQINVYEQAPQYKEIGAGVGIGINAAKLLYKIGIGEKVAAIAGKRSGIWITFRKFDDGTDVVTVPLEETGEVRQTPVHRAEFLDLLVDIVKQRNAADLYTNKRCRKLTEDGDQVLIDFEDGTSTKANLVIGCDGIHSAVRAQFTSDNPDYSGRIAYRGLVPISEIESWWGFDTYSVTWLGKNRHFLCFPISQNKILNIVAFVAEKEENLGDLRESWTAVGEKQEVFDAFKLFEERVQKVIQLMDDQPSKWLINDRKPLDQWVYLGGKVVLLGDAAHAMTPHQGQSLELLFFDRTNKRKGAGAGQAIEDGYILGRALSDYLQSSHSSSDALESWVQLYQDVRLPRAQKVQRTSRDAVEVYQAQADIMKDLPFDECVPEIHKRVIDRMRWVWTDDIDAEYDQAVKKRKAPSISAHI</sequence>
<dbReference type="Pfam" id="PF01494">
    <property type="entry name" value="FAD_binding_3"/>
    <property type="match status" value="1"/>
</dbReference>
<dbReference type="PRINTS" id="PR00420">
    <property type="entry name" value="RNGMNOXGNASE"/>
</dbReference>
<evidence type="ECO:0000256" key="2">
    <source>
        <dbReference type="ARBA" id="ARBA00022827"/>
    </source>
</evidence>
<dbReference type="Gene3D" id="3.50.50.60">
    <property type="entry name" value="FAD/NAD(P)-binding domain"/>
    <property type="match status" value="1"/>
</dbReference>
<feature type="domain" description="FAD-binding" evidence="4">
    <location>
        <begin position="10"/>
        <end position="319"/>
    </location>
</feature>
<reference evidence="5 6" key="1">
    <citation type="submission" date="2023-08" db="EMBL/GenBank/DDBJ databases">
        <title>Black Yeasts Isolated from many extreme environments.</title>
        <authorList>
            <person name="Coleine C."/>
            <person name="Stajich J.E."/>
            <person name="Selbmann L."/>
        </authorList>
    </citation>
    <scope>NUCLEOTIDE SEQUENCE [LARGE SCALE GENOMIC DNA]</scope>
    <source>
        <strain evidence="5 6">CCFEE 5792</strain>
    </source>
</reference>
<dbReference type="AlphaFoldDB" id="A0AAV9MW66"/>
<keyword evidence="2" id="KW-0274">FAD</keyword>
<evidence type="ECO:0000256" key="1">
    <source>
        <dbReference type="ARBA" id="ARBA00022630"/>
    </source>
</evidence>
<dbReference type="PANTHER" id="PTHR46720:SF3">
    <property type="entry name" value="FAD-BINDING DOMAIN-CONTAINING PROTEIN-RELATED"/>
    <property type="match status" value="1"/>
</dbReference>
<dbReference type="SUPFAM" id="SSF51905">
    <property type="entry name" value="FAD/NAD(P)-binding domain"/>
    <property type="match status" value="1"/>
</dbReference>
<keyword evidence="3" id="KW-0560">Oxidoreductase</keyword>
<evidence type="ECO:0000313" key="5">
    <source>
        <dbReference type="EMBL" id="KAK5044588.1"/>
    </source>
</evidence>
<evidence type="ECO:0000259" key="4">
    <source>
        <dbReference type="Pfam" id="PF01494"/>
    </source>
</evidence>
<dbReference type="SUPFAM" id="SSF54373">
    <property type="entry name" value="FAD-linked reductases, C-terminal domain"/>
    <property type="match status" value="1"/>
</dbReference>
<dbReference type="InterPro" id="IPR051104">
    <property type="entry name" value="FAD_monoxygenase"/>
</dbReference>